<gene>
    <name evidence="1" type="ORF">I6U50_08185</name>
</gene>
<dbReference type="PIRSF" id="PIRSF037205">
    <property type="entry name" value="UCP037205"/>
    <property type="match status" value="1"/>
</dbReference>
<proteinExistence type="predicted"/>
<dbReference type="Pfam" id="PF10013">
    <property type="entry name" value="DUF2256"/>
    <property type="match status" value="1"/>
</dbReference>
<dbReference type="PANTHER" id="PTHR37463">
    <property type="entry name" value="GSL3115 PROTEIN"/>
    <property type="match status" value="1"/>
</dbReference>
<protein>
    <submittedName>
        <fullName evidence="1">DUF2256 domain-containing protein</fullName>
    </submittedName>
</protein>
<organism evidence="1 2">
    <name type="scientific">Salegentibacter maritimus</name>
    <dbReference type="NCBI Taxonomy" id="2794347"/>
    <lineage>
        <taxon>Bacteria</taxon>
        <taxon>Pseudomonadati</taxon>
        <taxon>Bacteroidota</taxon>
        <taxon>Flavobacteriia</taxon>
        <taxon>Flavobacteriales</taxon>
        <taxon>Flavobacteriaceae</taxon>
        <taxon>Salegentibacter</taxon>
    </lineage>
</organism>
<dbReference type="InterPro" id="IPR017136">
    <property type="entry name" value="UCP037205"/>
</dbReference>
<keyword evidence="2" id="KW-1185">Reference proteome</keyword>
<evidence type="ECO:0000313" key="1">
    <source>
        <dbReference type="EMBL" id="MBI6120000.1"/>
    </source>
</evidence>
<name>A0ABS0TG14_9FLAO</name>
<reference evidence="1 2" key="1">
    <citation type="submission" date="2020-12" db="EMBL/GenBank/DDBJ databases">
        <title>Salegentibacter orientalis sp. nov., isolated from costal sediment.</title>
        <authorList>
            <person name="Lian F.-B."/>
        </authorList>
    </citation>
    <scope>NUCLEOTIDE SEQUENCE [LARGE SCALE GENOMIC DNA]</scope>
    <source>
        <strain evidence="1 2">F60176</strain>
    </source>
</reference>
<evidence type="ECO:0000313" key="2">
    <source>
        <dbReference type="Proteomes" id="UP000635665"/>
    </source>
</evidence>
<dbReference type="PANTHER" id="PTHR37463:SF1">
    <property type="entry name" value="DUF2256 DOMAIN-CONTAINING PROTEIN"/>
    <property type="match status" value="1"/>
</dbReference>
<dbReference type="RefSeq" id="WP_198638481.1">
    <property type="nucleotide sequence ID" value="NZ_JAEHNY010000006.1"/>
</dbReference>
<accession>A0ABS0TG14</accession>
<sequence>MKSVKKSDLPEKICPVCKKTFRWRKKWEKNWASVKYCSEKCRRNK</sequence>
<dbReference type="EMBL" id="JAEHNY010000006">
    <property type="protein sequence ID" value="MBI6120000.1"/>
    <property type="molecule type" value="Genomic_DNA"/>
</dbReference>
<dbReference type="Proteomes" id="UP000635665">
    <property type="component" value="Unassembled WGS sequence"/>
</dbReference>
<comment type="caution">
    <text evidence="1">The sequence shown here is derived from an EMBL/GenBank/DDBJ whole genome shotgun (WGS) entry which is preliminary data.</text>
</comment>